<organism evidence="1 2">
    <name type="scientific">Sinobacterium caligoides</name>
    <dbReference type="NCBI Taxonomy" id="933926"/>
    <lineage>
        <taxon>Bacteria</taxon>
        <taxon>Pseudomonadati</taxon>
        <taxon>Pseudomonadota</taxon>
        <taxon>Gammaproteobacteria</taxon>
        <taxon>Cellvibrionales</taxon>
        <taxon>Spongiibacteraceae</taxon>
        <taxon>Sinobacterium</taxon>
    </lineage>
</organism>
<evidence type="ECO:0008006" key="3">
    <source>
        <dbReference type="Google" id="ProtNLM"/>
    </source>
</evidence>
<protein>
    <recommendedName>
        <fullName evidence="3">Lipoprotein</fullName>
    </recommendedName>
</protein>
<evidence type="ECO:0000313" key="2">
    <source>
        <dbReference type="Proteomes" id="UP000275394"/>
    </source>
</evidence>
<dbReference type="EMBL" id="RKHR01000003">
    <property type="protein sequence ID" value="ROS05653.1"/>
    <property type="molecule type" value="Genomic_DNA"/>
</dbReference>
<proteinExistence type="predicted"/>
<accession>A0A3N2E0L4</accession>
<dbReference type="Proteomes" id="UP000275394">
    <property type="component" value="Unassembled WGS sequence"/>
</dbReference>
<evidence type="ECO:0000313" key="1">
    <source>
        <dbReference type="EMBL" id="ROS05653.1"/>
    </source>
</evidence>
<dbReference type="RefSeq" id="WP_123711548.1">
    <property type="nucleotide sequence ID" value="NZ_RKHR01000003.1"/>
</dbReference>
<name>A0A3N2E0L4_9GAMM</name>
<dbReference type="AlphaFoldDB" id="A0A3N2E0L4"/>
<sequence length="98" mass="10936">MGKRVLIIFVVYLLLGCASQESQRCPGGQVEALTTEQINRLEAVALNHHIVSSCVTEQLTERREQLCAACPQACQPDVAPMLSYSQWLEIYTHCTVKD</sequence>
<gene>
    <name evidence="1" type="ORF">EDC56_1199</name>
</gene>
<keyword evidence="2" id="KW-1185">Reference proteome</keyword>
<dbReference type="PROSITE" id="PS51257">
    <property type="entry name" value="PROKAR_LIPOPROTEIN"/>
    <property type="match status" value="1"/>
</dbReference>
<reference evidence="1 2" key="1">
    <citation type="submission" date="2018-11" db="EMBL/GenBank/DDBJ databases">
        <title>Genomic Encyclopedia of Type Strains, Phase IV (KMG-IV): sequencing the most valuable type-strain genomes for metagenomic binning, comparative biology and taxonomic classification.</title>
        <authorList>
            <person name="Goeker M."/>
        </authorList>
    </citation>
    <scope>NUCLEOTIDE SEQUENCE [LARGE SCALE GENOMIC DNA]</scope>
    <source>
        <strain evidence="1 2">DSM 100316</strain>
    </source>
</reference>
<comment type="caution">
    <text evidence="1">The sequence shown here is derived from an EMBL/GenBank/DDBJ whole genome shotgun (WGS) entry which is preliminary data.</text>
</comment>